<organism evidence="1 2">
    <name type="scientific">Stieleria neptunia</name>
    <dbReference type="NCBI Taxonomy" id="2527979"/>
    <lineage>
        <taxon>Bacteria</taxon>
        <taxon>Pseudomonadati</taxon>
        <taxon>Planctomycetota</taxon>
        <taxon>Planctomycetia</taxon>
        <taxon>Pirellulales</taxon>
        <taxon>Pirellulaceae</taxon>
        <taxon>Stieleria</taxon>
    </lineage>
</organism>
<keyword evidence="2" id="KW-1185">Reference proteome</keyword>
<dbReference type="GO" id="GO:0016787">
    <property type="term" value="F:hydrolase activity"/>
    <property type="evidence" value="ECO:0007669"/>
    <property type="project" value="UniProtKB-KW"/>
</dbReference>
<reference evidence="1 2" key="1">
    <citation type="submission" date="2019-03" db="EMBL/GenBank/DDBJ databases">
        <title>Deep-cultivation of Planctomycetes and their phenomic and genomic characterization uncovers novel biology.</title>
        <authorList>
            <person name="Wiegand S."/>
            <person name="Jogler M."/>
            <person name="Boedeker C."/>
            <person name="Pinto D."/>
            <person name="Vollmers J."/>
            <person name="Rivas-Marin E."/>
            <person name="Kohn T."/>
            <person name="Peeters S.H."/>
            <person name="Heuer A."/>
            <person name="Rast P."/>
            <person name="Oberbeckmann S."/>
            <person name="Bunk B."/>
            <person name="Jeske O."/>
            <person name="Meyerdierks A."/>
            <person name="Storesund J.E."/>
            <person name="Kallscheuer N."/>
            <person name="Luecker S."/>
            <person name="Lage O.M."/>
            <person name="Pohl T."/>
            <person name="Merkel B.J."/>
            <person name="Hornburger P."/>
            <person name="Mueller R.-W."/>
            <person name="Bruemmer F."/>
            <person name="Labrenz M."/>
            <person name="Spormann A.M."/>
            <person name="Op den Camp H."/>
            <person name="Overmann J."/>
            <person name="Amann R."/>
            <person name="Jetten M.S.M."/>
            <person name="Mascher T."/>
            <person name="Medema M.H."/>
            <person name="Devos D.P."/>
            <person name="Kaster A.-K."/>
            <person name="Ovreas L."/>
            <person name="Rohde M."/>
            <person name="Galperin M.Y."/>
            <person name="Jogler C."/>
        </authorList>
    </citation>
    <scope>NUCLEOTIDE SEQUENCE [LARGE SCALE GENOMIC DNA]</scope>
    <source>
        <strain evidence="1 2">Enr13</strain>
    </source>
</reference>
<keyword evidence="1" id="KW-0378">Hydrolase</keyword>
<dbReference type="AlphaFoldDB" id="A0A518HWH9"/>
<dbReference type="PANTHER" id="PTHR35279:SF1">
    <property type="entry name" value="ARABINANASE_LEVANSUCRASE_INVERTASE"/>
    <property type="match status" value="1"/>
</dbReference>
<dbReference type="RefSeq" id="WP_145389333.1">
    <property type="nucleotide sequence ID" value="NZ_CP037423.1"/>
</dbReference>
<dbReference type="InterPro" id="IPR023296">
    <property type="entry name" value="Glyco_hydro_beta-prop_sf"/>
</dbReference>
<proteinExistence type="predicted"/>
<dbReference type="OrthoDB" id="839202at2"/>
<name>A0A518HWH9_9BACT</name>
<sequence length="324" mass="37086">MTERYRWKKLGKVFDPTESTCPGASWIDEFAQAPCVVPHDDFLRVYFSCRPVPDSDGQYTSYSTYLDLDRSDLQKVLHVSDRPVLPLGEMGMFDQFGIYPISVIRDNDVYRAYYAGWTRCESVPFNTAIGVAESVDGGRTFTKLGPGPVIPYTPDEPFVISGPKIRRFNDRWYLFYIAGRKWIVDNGRAEPVYKIRMATSDDGLNWHKHGEDLLDSRIEPDEAQASPDVIFSGGKYHMFFCYRRSRNYRGKSGGYRIGYAHSEDLLHWTRDDDRAGITVSESGWDSEMVSYPHLLQHQGHTYLFYLGNHVGRHGFGVAVLEGEL</sequence>
<dbReference type="Gene3D" id="2.115.10.20">
    <property type="entry name" value="Glycosyl hydrolase domain, family 43"/>
    <property type="match status" value="2"/>
</dbReference>
<dbReference type="PANTHER" id="PTHR35279">
    <property type="match status" value="1"/>
</dbReference>
<evidence type="ECO:0000313" key="2">
    <source>
        <dbReference type="Proteomes" id="UP000319004"/>
    </source>
</evidence>
<dbReference type="EMBL" id="CP037423">
    <property type="protein sequence ID" value="QDV45124.1"/>
    <property type="molecule type" value="Genomic_DNA"/>
</dbReference>
<dbReference type="SUPFAM" id="SSF75005">
    <property type="entry name" value="Arabinanase/levansucrase/invertase"/>
    <property type="match status" value="1"/>
</dbReference>
<accession>A0A518HWH9</accession>
<gene>
    <name evidence="1" type="ORF">Enr13x_49980</name>
</gene>
<evidence type="ECO:0000313" key="1">
    <source>
        <dbReference type="EMBL" id="QDV45124.1"/>
    </source>
</evidence>
<protein>
    <submittedName>
        <fullName evidence="1">Glycosyl hydrolases family 43</fullName>
    </submittedName>
</protein>
<dbReference type="KEGG" id="snep:Enr13x_49980"/>
<dbReference type="Proteomes" id="UP000319004">
    <property type="component" value="Chromosome"/>
</dbReference>